<sequence length="311" mass="34227">MFVSVVLPTYHRAAVLGDAVESVLGQSYDDLELLVVDDGDDDATPELVSSFDDDRLRYVRRDESVRRDAMSGVSSARNEGVRRTDGDLVAFVDSDDRWHPDKLRRQVRILREAGTAGDGPSSDDWGVVYAPVTKRDGEPRTRECASGDVREAVRTMSVPTYTSTLLVRRAAFEQVGGFDERLGCFEDWDLCLRLARDWRFECVDAPLVLKGTEAGNVSADPDRLARSVRRLFAVHDLPAEARARLLADAGKTYCEAGRLAEGRPYLRRALELDFRPNAAAALALSLSASPRAFDAGMGAVYGVEQLLASRG</sequence>
<accession>A0ABD5PYZ9</accession>
<dbReference type="PANTHER" id="PTHR43685:SF2">
    <property type="entry name" value="GLYCOSYLTRANSFERASE 2-LIKE DOMAIN-CONTAINING PROTEIN"/>
    <property type="match status" value="1"/>
</dbReference>
<name>A0ABD5PYZ9_9EURY</name>
<dbReference type="EMBL" id="JBHSHT010000001">
    <property type="protein sequence ID" value="MFC4823516.1"/>
    <property type="molecule type" value="Genomic_DNA"/>
</dbReference>
<comment type="caution">
    <text evidence="3">The sequence shown here is derived from an EMBL/GenBank/DDBJ whole genome shotgun (WGS) entry which is preliminary data.</text>
</comment>
<dbReference type="RefSeq" id="WP_254267016.1">
    <property type="nucleotide sequence ID" value="NZ_CP100400.1"/>
</dbReference>
<dbReference type="GeneID" id="73045431"/>
<dbReference type="InterPro" id="IPR029044">
    <property type="entry name" value="Nucleotide-diphossugar_trans"/>
</dbReference>
<dbReference type="InterPro" id="IPR001173">
    <property type="entry name" value="Glyco_trans_2-like"/>
</dbReference>
<feature type="domain" description="Glycosyltransferase 2-like" evidence="1">
    <location>
        <begin position="4"/>
        <end position="131"/>
    </location>
</feature>
<dbReference type="AlphaFoldDB" id="A0ABD5PYZ9"/>
<proteinExistence type="predicted"/>
<dbReference type="Gene3D" id="3.90.550.10">
    <property type="entry name" value="Spore Coat Polysaccharide Biosynthesis Protein SpsA, Chain A"/>
    <property type="match status" value="1"/>
</dbReference>
<dbReference type="InterPro" id="IPR019290">
    <property type="entry name" value="GlycosylTrfase-like_prok"/>
</dbReference>
<feature type="domain" description="Glycosyltransferase 2-like prokaryotic type" evidence="2">
    <location>
        <begin position="160"/>
        <end position="200"/>
    </location>
</feature>
<keyword evidence="4" id="KW-1185">Reference proteome</keyword>
<evidence type="ECO:0000259" key="1">
    <source>
        <dbReference type="Pfam" id="PF00535"/>
    </source>
</evidence>
<evidence type="ECO:0000313" key="3">
    <source>
        <dbReference type="EMBL" id="MFC4823516.1"/>
    </source>
</evidence>
<dbReference type="Pfam" id="PF00535">
    <property type="entry name" value="Glycos_transf_2"/>
    <property type="match status" value="1"/>
</dbReference>
<gene>
    <name evidence="3" type="ORF">ACFO9K_04505</name>
</gene>
<dbReference type="InterPro" id="IPR050834">
    <property type="entry name" value="Glycosyltransf_2"/>
</dbReference>
<protein>
    <submittedName>
        <fullName evidence="3">Glycosyltransferase family 2 protein</fullName>
    </submittedName>
</protein>
<evidence type="ECO:0000259" key="2">
    <source>
        <dbReference type="Pfam" id="PF10111"/>
    </source>
</evidence>
<reference evidence="3 4" key="1">
    <citation type="journal article" date="2019" name="Int. J. Syst. Evol. Microbiol.">
        <title>The Global Catalogue of Microorganisms (GCM) 10K type strain sequencing project: providing services to taxonomists for standard genome sequencing and annotation.</title>
        <authorList>
            <consortium name="The Broad Institute Genomics Platform"/>
            <consortium name="The Broad Institute Genome Sequencing Center for Infectious Disease"/>
            <person name="Wu L."/>
            <person name="Ma J."/>
        </authorList>
    </citation>
    <scope>NUCLEOTIDE SEQUENCE [LARGE SCALE GENOMIC DNA]</scope>
    <source>
        <strain evidence="3 4">XZYJ18</strain>
    </source>
</reference>
<evidence type="ECO:0000313" key="4">
    <source>
        <dbReference type="Proteomes" id="UP001595945"/>
    </source>
</evidence>
<dbReference type="SUPFAM" id="SSF53448">
    <property type="entry name" value="Nucleotide-diphospho-sugar transferases"/>
    <property type="match status" value="1"/>
</dbReference>
<organism evidence="3 4">
    <name type="scientific">Halorussus aquaticus</name>
    <dbReference type="NCBI Taxonomy" id="2953748"/>
    <lineage>
        <taxon>Archaea</taxon>
        <taxon>Methanobacteriati</taxon>
        <taxon>Methanobacteriota</taxon>
        <taxon>Stenosarchaea group</taxon>
        <taxon>Halobacteria</taxon>
        <taxon>Halobacteriales</taxon>
        <taxon>Haladaptataceae</taxon>
        <taxon>Halorussus</taxon>
    </lineage>
</organism>
<dbReference type="Pfam" id="PF10111">
    <property type="entry name" value="Glyco_tranf_2_2"/>
    <property type="match status" value="1"/>
</dbReference>
<dbReference type="PANTHER" id="PTHR43685">
    <property type="entry name" value="GLYCOSYLTRANSFERASE"/>
    <property type="match status" value="1"/>
</dbReference>
<dbReference type="Proteomes" id="UP001595945">
    <property type="component" value="Unassembled WGS sequence"/>
</dbReference>